<keyword evidence="5" id="KW-0238">DNA-binding</keyword>
<protein>
    <recommendedName>
        <fullName evidence="9">Nuclear receptor domain-containing protein</fullName>
    </recommendedName>
</protein>
<evidence type="ECO:0000313" key="11">
    <source>
        <dbReference type="Proteomes" id="UP000663879"/>
    </source>
</evidence>
<accession>A0A814C6U4</accession>
<dbReference type="InterPro" id="IPR013088">
    <property type="entry name" value="Znf_NHR/GATA"/>
</dbReference>
<dbReference type="EMBL" id="CAJNOC010002485">
    <property type="protein sequence ID" value="CAF0936080.1"/>
    <property type="molecule type" value="Genomic_DNA"/>
</dbReference>
<keyword evidence="11" id="KW-1185">Reference proteome</keyword>
<keyword evidence="6" id="KW-0804">Transcription</keyword>
<name>A0A814C6U4_9BILA</name>
<reference evidence="10" key="1">
    <citation type="submission" date="2021-02" db="EMBL/GenBank/DDBJ databases">
        <authorList>
            <person name="Nowell W R."/>
        </authorList>
    </citation>
    <scope>NUCLEOTIDE SEQUENCE</scope>
    <source>
        <strain evidence="10">Ploen Becks lab</strain>
    </source>
</reference>
<keyword evidence="3" id="KW-0862">Zinc</keyword>
<dbReference type="Pfam" id="PF00105">
    <property type="entry name" value="zf-C4"/>
    <property type="match status" value="1"/>
</dbReference>
<dbReference type="GO" id="GO:0043565">
    <property type="term" value="F:sequence-specific DNA binding"/>
    <property type="evidence" value="ECO:0007669"/>
    <property type="project" value="InterPro"/>
</dbReference>
<evidence type="ECO:0000256" key="4">
    <source>
        <dbReference type="ARBA" id="ARBA00023015"/>
    </source>
</evidence>
<organism evidence="10 11">
    <name type="scientific">Brachionus calyciflorus</name>
    <dbReference type="NCBI Taxonomy" id="104777"/>
    <lineage>
        <taxon>Eukaryota</taxon>
        <taxon>Metazoa</taxon>
        <taxon>Spiralia</taxon>
        <taxon>Gnathifera</taxon>
        <taxon>Rotifera</taxon>
        <taxon>Eurotatoria</taxon>
        <taxon>Monogononta</taxon>
        <taxon>Pseudotrocha</taxon>
        <taxon>Ploima</taxon>
        <taxon>Brachionidae</taxon>
        <taxon>Brachionus</taxon>
    </lineage>
</organism>
<evidence type="ECO:0000256" key="2">
    <source>
        <dbReference type="ARBA" id="ARBA00022771"/>
    </source>
</evidence>
<evidence type="ECO:0000256" key="1">
    <source>
        <dbReference type="ARBA" id="ARBA00022723"/>
    </source>
</evidence>
<feature type="domain" description="Nuclear receptor" evidence="9">
    <location>
        <begin position="126"/>
        <end position="201"/>
    </location>
</feature>
<keyword evidence="8" id="KW-0539">Nucleus</keyword>
<comment type="caution">
    <text evidence="10">The sequence shown here is derived from an EMBL/GenBank/DDBJ whole genome shotgun (WGS) entry which is preliminary data.</text>
</comment>
<gene>
    <name evidence="10" type="ORF">OXX778_LOCUS13169</name>
</gene>
<evidence type="ECO:0000259" key="9">
    <source>
        <dbReference type="PROSITE" id="PS51030"/>
    </source>
</evidence>
<dbReference type="Proteomes" id="UP000663879">
    <property type="component" value="Unassembled WGS sequence"/>
</dbReference>
<evidence type="ECO:0000256" key="7">
    <source>
        <dbReference type="ARBA" id="ARBA00023170"/>
    </source>
</evidence>
<dbReference type="InterPro" id="IPR001628">
    <property type="entry name" value="Znf_hrmn_rcpt"/>
</dbReference>
<feature type="domain" description="Nuclear receptor" evidence="9">
    <location>
        <begin position="251"/>
        <end position="327"/>
    </location>
</feature>
<keyword evidence="1" id="KW-0479">Metal-binding</keyword>
<keyword evidence="4" id="KW-0805">Transcription regulation</keyword>
<dbReference type="PROSITE" id="PS51030">
    <property type="entry name" value="NUCLEAR_REC_DBD_2"/>
    <property type="match status" value="2"/>
</dbReference>
<dbReference type="Gene3D" id="3.30.50.10">
    <property type="entry name" value="Erythroid Transcription Factor GATA-1, subunit A"/>
    <property type="match status" value="1"/>
</dbReference>
<evidence type="ECO:0000256" key="3">
    <source>
        <dbReference type="ARBA" id="ARBA00022833"/>
    </source>
</evidence>
<dbReference type="GO" id="GO:0003700">
    <property type="term" value="F:DNA-binding transcription factor activity"/>
    <property type="evidence" value="ECO:0007669"/>
    <property type="project" value="InterPro"/>
</dbReference>
<keyword evidence="2" id="KW-0863">Zinc-finger</keyword>
<dbReference type="SUPFAM" id="SSF57716">
    <property type="entry name" value="Glucocorticoid receptor-like (DNA-binding domain)"/>
    <property type="match status" value="1"/>
</dbReference>
<keyword evidence="7" id="KW-0675">Receptor</keyword>
<dbReference type="AlphaFoldDB" id="A0A814C6U4"/>
<sequence length="327" mass="38184">MNIIEIKNKFFDLFVNKIDTCNNYEFEKSMEFLEMMLHDYKRSPERTIDMLKNSNKHNFSINSTPQIPFNKNSLSTNDKRTSLSKSINMSRRVSILPGTNQIQIEENYQEEYHQQNNQQNNQQKINKNCALCKRKPSYTYRYGPGLCHTCRNFYCANYPKKERLVCSNRKLCLETREYMYCNSCKLEKCEKAGLKWVPIKHRNEKSVSNVPVVRQSGNEMLQEQSEEKSQNEISNCNSLSVVQAKANNNTKKFCIVCRSVKNVGRNRYGTCLCINCASWYCRIRNDESRKKALVCVNKSNKCDDLPGSAIVFCRKCKLNKIQQFATC</sequence>
<evidence type="ECO:0000313" key="10">
    <source>
        <dbReference type="EMBL" id="CAF0936080.1"/>
    </source>
</evidence>
<evidence type="ECO:0000256" key="6">
    <source>
        <dbReference type="ARBA" id="ARBA00023163"/>
    </source>
</evidence>
<proteinExistence type="predicted"/>
<dbReference type="GO" id="GO:0008270">
    <property type="term" value="F:zinc ion binding"/>
    <property type="evidence" value="ECO:0007669"/>
    <property type="project" value="UniProtKB-KW"/>
</dbReference>
<evidence type="ECO:0000256" key="8">
    <source>
        <dbReference type="ARBA" id="ARBA00023242"/>
    </source>
</evidence>
<evidence type="ECO:0000256" key="5">
    <source>
        <dbReference type="ARBA" id="ARBA00023125"/>
    </source>
</evidence>